<sequence length="138" mass="15289">MTDQIAPFLGTWLLDLDESEFDQSDLPRSGQCRIEEEFGLVTIRMMLVTAEGETVEGEMAAIPGGPGQRLSQSGLADRLLLFFEGDRTLTSEAKRGNEVLMTARRRLSEDGRTLEIEQSVNVPGQGEVVNTAIYRRAQ</sequence>
<organism evidence="1 2">
    <name type="scientific">Stappia taiwanensis</name>
    <dbReference type="NCBI Taxonomy" id="992267"/>
    <lineage>
        <taxon>Bacteria</taxon>
        <taxon>Pseudomonadati</taxon>
        <taxon>Pseudomonadota</taxon>
        <taxon>Alphaproteobacteria</taxon>
        <taxon>Hyphomicrobiales</taxon>
        <taxon>Stappiaceae</taxon>
        <taxon>Stappia</taxon>
    </lineage>
</organism>
<dbReference type="AlphaFoldDB" id="A0A838XWW9"/>
<accession>A0A838XWW9</accession>
<dbReference type="RefSeq" id="WP_181759723.1">
    <property type="nucleotide sequence ID" value="NZ_BMCR01000006.1"/>
</dbReference>
<keyword evidence="2" id="KW-1185">Reference proteome</keyword>
<reference evidence="1 2" key="2">
    <citation type="submission" date="2020-08" db="EMBL/GenBank/DDBJ databases">
        <title>Stappia taiwanensis sp. nov., isolated from a coastal thermal spring.</title>
        <authorList>
            <person name="Kampfer P."/>
        </authorList>
    </citation>
    <scope>NUCLEOTIDE SEQUENCE [LARGE SCALE GENOMIC DNA]</scope>
    <source>
        <strain evidence="1 2">DSM 23284</strain>
    </source>
</reference>
<protein>
    <recommendedName>
        <fullName evidence="3">Lipocalin-like domain-containing protein</fullName>
    </recommendedName>
</protein>
<evidence type="ECO:0000313" key="1">
    <source>
        <dbReference type="EMBL" id="MBA4611534.1"/>
    </source>
</evidence>
<dbReference type="EMBL" id="JACEON010000005">
    <property type="protein sequence ID" value="MBA4611534.1"/>
    <property type="molecule type" value="Genomic_DNA"/>
</dbReference>
<name>A0A838XWW9_9HYPH</name>
<dbReference type="Proteomes" id="UP000559404">
    <property type="component" value="Unassembled WGS sequence"/>
</dbReference>
<comment type="caution">
    <text evidence="1">The sequence shown here is derived from an EMBL/GenBank/DDBJ whole genome shotgun (WGS) entry which is preliminary data.</text>
</comment>
<gene>
    <name evidence="1" type="ORF">H1W37_07730</name>
</gene>
<proteinExistence type="predicted"/>
<evidence type="ECO:0008006" key="3">
    <source>
        <dbReference type="Google" id="ProtNLM"/>
    </source>
</evidence>
<reference evidence="1 2" key="1">
    <citation type="submission" date="2020-07" db="EMBL/GenBank/DDBJ databases">
        <authorList>
            <person name="Li M."/>
        </authorList>
    </citation>
    <scope>NUCLEOTIDE SEQUENCE [LARGE SCALE GENOMIC DNA]</scope>
    <source>
        <strain evidence="1 2">DSM 23284</strain>
    </source>
</reference>
<evidence type="ECO:0000313" key="2">
    <source>
        <dbReference type="Proteomes" id="UP000559404"/>
    </source>
</evidence>